<organism evidence="4 5">
    <name type="scientific">Sphaerosporella brunnea</name>
    <dbReference type="NCBI Taxonomy" id="1250544"/>
    <lineage>
        <taxon>Eukaryota</taxon>
        <taxon>Fungi</taxon>
        <taxon>Dikarya</taxon>
        <taxon>Ascomycota</taxon>
        <taxon>Pezizomycotina</taxon>
        <taxon>Pezizomycetes</taxon>
        <taxon>Pezizales</taxon>
        <taxon>Pyronemataceae</taxon>
        <taxon>Sphaerosporella</taxon>
    </lineage>
</organism>
<dbReference type="GO" id="GO:0008270">
    <property type="term" value="F:zinc ion binding"/>
    <property type="evidence" value="ECO:0007669"/>
    <property type="project" value="UniProtKB-KW"/>
</dbReference>
<dbReference type="InterPro" id="IPR044732">
    <property type="entry name" value="ArfGAP_SMAP1-like"/>
</dbReference>
<dbReference type="PANTHER" id="PTHR45705">
    <property type="entry name" value="FI20236P1"/>
    <property type="match status" value="1"/>
</dbReference>
<keyword evidence="1" id="KW-0863">Zinc-finger</keyword>
<dbReference type="Pfam" id="PF01412">
    <property type="entry name" value="ArfGap"/>
    <property type="match status" value="1"/>
</dbReference>
<feature type="region of interest" description="Disordered" evidence="2">
    <location>
        <begin position="192"/>
        <end position="242"/>
    </location>
</feature>
<feature type="region of interest" description="Disordered" evidence="2">
    <location>
        <begin position="153"/>
        <end position="179"/>
    </location>
</feature>
<evidence type="ECO:0000313" key="5">
    <source>
        <dbReference type="Proteomes" id="UP000326924"/>
    </source>
</evidence>
<dbReference type="InterPro" id="IPR037278">
    <property type="entry name" value="ARFGAP/RecO"/>
</dbReference>
<dbReference type="SMART" id="SM00105">
    <property type="entry name" value="ArfGap"/>
    <property type="match status" value="1"/>
</dbReference>
<dbReference type="GO" id="GO:0005096">
    <property type="term" value="F:GTPase activator activity"/>
    <property type="evidence" value="ECO:0007669"/>
    <property type="project" value="InterPro"/>
</dbReference>
<accession>A0A5J5F1Q1</accession>
<dbReference type="OrthoDB" id="10266696at2759"/>
<dbReference type="PROSITE" id="PS50115">
    <property type="entry name" value="ARFGAP"/>
    <property type="match status" value="1"/>
</dbReference>
<dbReference type="PANTHER" id="PTHR45705:SF1">
    <property type="entry name" value="FI20236P1"/>
    <property type="match status" value="1"/>
</dbReference>
<keyword evidence="1" id="KW-0479">Metal-binding</keyword>
<dbReference type="GO" id="GO:0005737">
    <property type="term" value="C:cytoplasm"/>
    <property type="evidence" value="ECO:0007669"/>
    <property type="project" value="TreeGrafter"/>
</dbReference>
<keyword evidence="1" id="KW-0862">Zinc</keyword>
<feature type="region of interest" description="Disordered" evidence="2">
    <location>
        <begin position="255"/>
        <end position="280"/>
    </location>
</feature>
<evidence type="ECO:0000256" key="2">
    <source>
        <dbReference type="SAM" id="MobiDB-lite"/>
    </source>
</evidence>
<evidence type="ECO:0000313" key="4">
    <source>
        <dbReference type="EMBL" id="KAA8910045.1"/>
    </source>
</evidence>
<dbReference type="PRINTS" id="PR00405">
    <property type="entry name" value="REVINTRACTNG"/>
</dbReference>
<comment type="caution">
    <text evidence="4">The sequence shown here is derived from an EMBL/GenBank/DDBJ whole genome shotgun (WGS) entry which is preliminary data.</text>
</comment>
<protein>
    <recommendedName>
        <fullName evidence="3">Arf-GAP domain-containing protein</fullName>
    </recommendedName>
</protein>
<evidence type="ECO:0000259" key="3">
    <source>
        <dbReference type="PROSITE" id="PS50115"/>
    </source>
</evidence>
<dbReference type="Gene3D" id="1.10.220.150">
    <property type="entry name" value="Arf GTPase activating protein"/>
    <property type="match status" value="1"/>
</dbReference>
<sequence length="472" mass="49096">MSRRLNPAADKAAANQAVIKNLLKLPGNRVCADCKRNKLPRWASWNLGIFICIRCSGIHRGMGTHISRVKSVDLDSWTDEQLQSVVKWGNTRANKYWEANLAPGHVPSEAKIENFIRTKYESKRWVMEGGIPDPSTLDDDDDDNVPLKKVQEKLERKSAAAAASSPPAPAPKANSLDIFGDDAPAIAPTIAPAAPVQKSKPADSTSLLGLDFLGGPPASPSPRPSSVTANPGTMTSSSRPDLNRSILSLYASQPKPLVKPQSPTMAGFGSPPIPQKTSSFGDLSNSFSGLSFSTQPAAPVEASKSSPFANLTAGMKKSAASPQLSKPASGGFFASAPAKSSPVSASSGLGDLFDFAAPAANPAPAPTMTSHPASSNNGLSSLSFDADAWVAPAPTTSTASHSNNAWGTSALPTSNVWGSSSSTATTAKSITSYVNTDNDDWGNFSSGASVTPAKVTTGTSGLDDDLFGNVWK</sequence>
<name>A0A5J5F1Q1_9PEZI</name>
<keyword evidence="5" id="KW-1185">Reference proteome</keyword>
<feature type="domain" description="Arf-GAP" evidence="3">
    <location>
        <begin position="16"/>
        <end position="133"/>
    </location>
</feature>
<proteinExistence type="predicted"/>
<dbReference type="InParanoid" id="A0A5J5F1Q1"/>
<dbReference type="InterPro" id="IPR051718">
    <property type="entry name" value="ARF_GTPase-activating"/>
</dbReference>
<dbReference type="Proteomes" id="UP000326924">
    <property type="component" value="Unassembled WGS sequence"/>
</dbReference>
<gene>
    <name evidence="4" type="ORF">FN846DRAFT_940422</name>
</gene>
<feature type="compositionally biased region" description="Polar residues" evidence="2">
    <location>
        <begin position="227"/>
        <end position="240"/>
    </location>
</feature>
<dbReference type="SUPFAM" id="SSF57863">
    <property type="entry name" value="ArfGap/RecO-like zinc finger"/>
    <property type="match status" value="1"/>
</dbReference>
<dbReference type="AlphaFoldDB" id="A0A5J5F1Q1"/>
<dbReference type="InterPro" id="IPR038508">
    <property type="entry name" value="ArfGAP_dom_sf"/>
</dbReference>
<dbReference type="EMBL" id="VXIS01000051">
    <property type="protein sequence ID" value="KAA8910045.1"/>
    <property type="molecule type" value="Genomic_DNA"/>
</dbReference>
<dbReference type="CDD" id="cd08839">
    <property type="entry name" value="ArfGap_SMAP"/>
    <property type="match status" value="1"/>
</dbReference>
<dbReference type="FunFam" id="1.10.220.150:FF:000010">
    <property type="entry name" value="Stromal membrane-associated protein"/>
    <property type="match status" value="1"/>
</dbReference>
<dbReference type="InterPro" id="IPR001164">
    <property type="entry name" value="ArfGAP_dom"/>
</dbReference>
<evidence type="ECO:0000256" key="1">
    <source>
        <dbReference type="PROSITE-ProRule" id="PRU00288"/>
    </source>
</evidence>
<reference evidence="4 5" key="1">
    <citation type="submission" date="2019-09" db="EMBL/GenBank/DDBJ databases">
        <title>Draft genome of the ectomycorrhizal ascomycete Sphaerosporella brunnea.</title>
        <authorList>
            <consortium name="DOE Joint Genome Institute"/>
            <person name="Benucci G.M."/>
            <person name="Marozzi G."/>
            <person name="Antonielli L."/>
            <person name="Sanchez S."/>
            <person name="Marco P."/>
            <person name="Wang X."/>
            <person name="Falini L.B."/>
            <person name="Barry K."/>
            <person name="Haridas S."/>
            <person name="Lipzen A."/>
            <person name="Labutti K."/>
            <person name="Grigoriev I.V."/>
            <person name="Murat C."/>
            <person name="Martin F."/>
            <person name="Albertini E."/>
            <person name="Donnini D."/>
            <person name="Bonito G."/>
        </authorList>
    </citation>
    <scope>NUCLEOTIDE SEQUENCE [LARGE SCALE GENOMIC DNA]</scope>
    <source>
        <strain evidence="4 5">Sb_GMNB300</strain>
    </source>
</reference>